<evidence type="ECO:0000313" key="1">
    <source>
        <dbReference type="EMBL" id="CAG8611149.1"/>
    </source>
</evidence>
<comment type="caution">
    <text evidence="1">The sequence shown here is derived from an EMBL/GenBank/DDBJ whole genome shotgun (WGS) entry which is preliminary data.</text>
</comment>
<proteinExistence type="predicted"/>
<keyword evidence="2" id="KW-1185">Reference proteome</keyword>
<name>A0ACA9MTZ5_9GLOM</name>
<reference evidence="1" key="1">
    <citation type="submission" date="2021-06" db="EMBL/GenBank/DDBJ databases">
        <authorList>
            <person name="Kallberg Y."/>
            <person name="Tangrot J."/>
            <person name="Rosling A."/>
        </authorList>
    </citation>
    <scope>NUCLEOTIDE SEQUENCE</scope>
    <source>
        <strain evidence="1">CL356</strain>
    </source>
</reference>
<dbReference type="EMBL" id="CAJVPT010015344">
    <property type="protein sequence ID" value="CAG8611149.1"/>
    <property type="molecule type" value="Genomic_DNA"/>
</dbReference>
<accession>A0ACA9MTZ5</accession>
<gene>
    <name evidence="1" type="ORF">ACOLOM_LOCUS7022</name>
</gene>
<sequence>MEGMLQWHTPRLIVWNTADNANGGLSSEEIMSRWVATAAAFPIIFDDAKIIVTMIIDSVM</sequence>
<protein>
    <submittedName>
        <fullName evidence="1">10687_t:CDS:1</fullName>
    </submittedName>
</protein>
<dbReference type="Proteomes" id="UP000789525">
    <property type="component" value="Unassembled WGS sequence"/>
</dbReference>
<evidence type="ECO:0000313" key="2">
    <source>
        <dbReference type="Proteomes" id="UP000789525"/>
    </source>
</evidence>
<feature type="non-terminal residue" evidence="1">
    <location>
        <position position="60"/>
    </location>
</feature>
<organism evidence="1 2">
    <name type="scientific">Acaulospora colombiana</name>
    <dbReference type="NCBI Taxonomy" id="27376"/>
    <lineage>
        <taxon>Eukaryota</taxon>
        <taxon>Fungi</taxon>
        <taxon>Fungi incertae sedis</taxon>
        <taxon>Mucoromycota</taxon>
        <taxon>Glomeromycotina</taxon>
        <taxon>Glomeromycetes</taxon>
        <taxon>Diversisporales</taxon>
        <taxon>Acaulosporaceae</taxon>
        <taxon>Acaulospora</taxon>
    </lineage>
</organism>